<keyword evidence="4" id="KW-1185">Reference proteome</keyword>
<evidence type="ECO:0000313" key="3">
    <source>
        <dbReference type="EMBL" id="GFR96811.1"/>
    </source>
</evidence>
<evidence type="ECO:0000256" key="2">
    <source>
        <dbReference type="SAM" id="Phobius"/>
    </source>
</evidence>
<gene>
    <name evidence="3" type="ORF">ElyMa_000978100</name>
</gene>
<sequence>MTSRASPANQQASRGCEDGIEANTPAHRRSAANETSLAALLNKLNPLVETDHRKTTKHEGGGARNKARGKRGTLLSRHVSTCTRIGFTVTVAGHLVTAGHFVCRFTSQHYIVVIVVVVIRVVVVVVVVVVIRVVVVVVVVVIRVVEVVVVRVVVVVLVIHYIVVIVVVVVVVVMVVFY</sequence>
<evidence type="ECO:0000313" key="4">
    <source>
        <dbReference type="Proteomes" id="UP000762676"/>
    </source>
</evidence>
<organism evidence="3 4">
    <name type="scientific">Elysia marginata</name>
    <dbReference type="NCBI Taxonomy" id="1093978"/>
    <lineage>
        <taxon>Eukaryota</taxon>
        <taxon>Metazoa</taxon>
        <taxon>Spiralia</taxon>
        <taxon>Lophotrochozoa</taxon>
        <taxon>Mollusca</taxon>
        <taxon>Gastropoda</taxon>
        <taxon>Heterobranchia</taxon>
        <taxon>Euthyneura</taxon>
        <taxon>Panpulmonata</taxon>
        <taxon>Sacoglossa</taxon>
        <taxon>Placobranchoidea</taxon>
        <taxon>Plakobranchidae</taxon>
        <taxon>Elysia</taxon>
    </lineage>
</organism>
<proteinExistence type="predicted"/>
<feature type="compositionally biased region" description="Polar residues" evidence="1">
    <location>
        <begin position="1"/>
        <end position="13"/>
    </location>
</feature>
<feature type="compositionally biased region" description="Basic and acidic residues" evidence="1">
    <location>
        <begin position="50"/>
        <end position="61"/>
    </location>
</feature>
<protein>
    <submittedName>
        <fullName evidence="3">Uncharacterized protein</fullName>
    </submittedName>
</protein>
<keyword evidence="2" id="KW-0812">Transmembrane</keyword>
<dbReference type="AlphaFoldDB" id="A0AAV4HI65"/>
<name>A0AAV4HI65_9GAST</name>
<dbReference type="EMBL" id="BMAT01001988">
    <property type="protein sequence ID" value="GFR96811.1"/>
    <property type="molecule type" value="Genomic_DNA"/>
</dbReference>
<feature type="region of interest" description="Disordered" evidence="1">
    <location>
        <begin position="50"/>
        <end position="70"/>
    </location>
</feature>
<keyword evidence="2" id="KW-1133">Transmembrane helix</keyword>
<evidence type="ECO:0000256" key="1">
    <source>
        <dbReference type="SAM" id="MobiDB-lite"/>
    </source>
</evidence>
<accession>A0AAV4HI65</accession>
<reference evidence="3 4" key="1">
    <citation type="journal article" date="2021" name="Elife">
        <title>Chloroplast acquisition without the gene transfer in kleptoplastic sea slugs, Plakobranchus ocellatus.</title>
        <authorList>
            <person name="Maeda T."/>
            <person name="Takahashi S."/>
            <person name="Yoshida T."/>
            <person name="Shimamura S."/>
            <person name="Takaki Y."/>
            <person name="Nagai Y."/>
            <person name="Toyoda A."/>
            <person name="Suzuki Y."/>
            <person name="Arimoto A."/>
            <person name="Ishii H."/>
            <person name="Satoh N."/>
            <person name="Nishiyama T."/>
            <person name="Hasebe M."/>
            <person name="Maruyama T."/>
            <person name="Minagawa J."/>
            <person name="Obokata J."/>
            <person name="Shigenobu S."/>
        </authorList>
    </citation>
    <scope>NUCLEOTIDE SEQUENCE [LARGE SCALE GENOMIC DNA]</scope>
</reference>
<keyword evidence="2" id="KW-0472">Membrane</keyword>
<feature type="region of interest" description="Disordered" evidence="1">
    <location>
        <begin position="1"/>
        <end position="21"/>
    </location>
</feature>
<feature type="transmembrane region" description="Helical" evidence="2">
    <location>
        <begin position="110"/>
        <end position="142"/>
    </location>
</feature>
<feature type="transmembrane region" description="Helical" evidence="2">
    <location>
        <begin position="148"/>
        <end position="177"/>
    </location>
</feature>
<comment type="caution">
    <text evidence="3">The sequence shown here is derived from an EMBL/GenBank/DDBJ whole genome shotgun (WGS) entry which is preliminary data.</text>
</comment>
<dbReference type="Proteomes" id="UP000762676">
    <property type="component" value="Unassembled WGS sequence"/>
</dbReference>